<feature type="domain" description="STAS" evidence="1">
    <location>
        <begin position="3"/>
        <end position="109"/>
    </location>
</feature>
<evidence type="ECO:0000313" key="2">
    <source>
        <dbReference type="EMBL" id="ERN54644.1"/>
    </source>
</evidence>
<dbReference type="GO" id="GO:0043856">
    <property type="term" value="F:anti-sigma factor antagonist activity"/>
    <property type="evidence" value="ECO:0007669"/>
    <property type="project" value="TreeGrafter"/>
</dbReference>
<evidence type="ECO:0000259" key="1">
    <source>
        <dbReference type="PROSITE" id="PS50801"/>
    </source>
</evidence>
<dbReference type="InterPro" id="IPR036513">
    <property type="entry name" value="STAS_dom_sf"/>
</dbReference>
<dbReference type="CDD" id="cd07043">
    <property type="entry name" value="STAS_anti-anti-sigma_factors"/>
    <property type="match status" value="1"/>
</dbReference>
<dbReference type="Proteomes" id="UP000017170">
    <property type="component" value="Unassembled WGS sequence"/>
</dbReference>
<name>U6SSF5_9BACI</name>
<dbReference type="PATRIC" id="fig|1188261.3.peg.336"/>
<keyword evidence="3" id="KW-1185">Reference proteome</keyword>
<reference evidence="2 3" key="1">
    <citation type="journal article" date="2013" name="Genome Announc.">
        <title>Genome Sequence of the Extreme Obligate Alkaliphile Bacillus marmarensis Strain DSM 21297.</title>
        <authorList>
            <person name="Wernick D.G."/>
            <person name="Choi K.Y."/>
            <person name="Tat C.A."/>
            <person name="Lafontaine Rivera J.G."/>
            <person name="Liao J.C."/>
        </authorList>
    </citation>
    <scope>NUCLEOTIDE SEQUENCE [LARGE SCALE GENOMIC DNA]</scope>
    <source>
        <strain evidence="2 3">DSM 21297</strain>
    </source>
</reference>
<dbReference type="PROSITE" id="PS50801">
    <property type="entry name" value="STAS"/>
    <property type="match status" value="1"/>
</dbReference>
<protein>
    <recommendedName>
        <fullName evidence="1">STAS domain-containing protein</fullName>
    </recommendedName>
</protein>
<dbReference type="SUPFAM" id="SSF52091">
    <property type="entry name" value="SpoIIaa-like"/>
    <property type="match status" value="1"/>
</dbReference>
<proteinExistence type="predicted"/>
<comment type="caution">
    <text evidence="2">The sequence shown here is derived from an EMBL/GenBank/DDBJ whole genome shotgun (WGS) entry which is preliminary data.</text>
</comment>
<accession>U6SSF5</accession>
<dbReference type="EMBL" id="ATAE01000005">
    <property type="protein sequence ID" value="ERN54644.1"/>
    <property type="molecule type" value="Genomic_DNA"/>
</dbReference>
<dbReference type="Gene3D" id="3.30.750.24">
    <property type="entry name" value="STAS domain"/>
    <property type="match status" value="1"/>
</dbReference>
<dbReference type="InterPro" id="IPR002645">
    <property type="entry name" value="STAS_dom"/>
</dbReference>
<dbReference type="PANTHER" id="PTHR33495:SF2">
    <property type="entry name" value="ANTI-SIGMA FACTOR ANTAGONIST TM_1081-RELATED"/>
    <property type="match status" value="1"/>
</dbReference>
<gene>
    <name evidence="2" type="ORF">A33I_04675</name>
</gene>
<organism evidence="2 3">
    <name type="scientific">Alkalihalophilus marmarensis DSM 21297</name>
    <dbReference type="NCBI Taxonomy" id="1188261"/>
    <lineage>
        <taxon>Bacteria</taxon>
        <taxon>Bacillati</taxon>
        <taxon>Bacillota</taxon>
        <taxon>Bacilli</taxon>
        <taxon>Bacillales</taxon>
        <taxon>Bacillaceae</taxon>
        <taxon>Alkalihalophilus</taxon>
    </lineage>
</organism>
<evidence type="ECO:0000313" key="3">
    <source>
        <dbReference type="Proteomes" id="UP000017170"/>
    </source>
</evidence>
<dbReference type="AlphaFoldDB" id="U6SSF5"/>
<dbReference type="PANTHER" id="PTHR33495">
    <property type="entry name" value="ANTI-SIGMA FACTOR ANTAGONIST TM_1081-RELATED-RELATED"/>
    <property type="match status" value="1"/>
</dbReference>
<dbReference type="RefSeq" id="WP_022626744.1">
    <property type="nucleotide sequence ID" value="NZ_ATAE01000005.1"/>
</dbReference>
<sequence length="109" mass="12318">MNLTIQQEKIGNVMTLHLKGVLDISTTNEIDQYLPLINESIEKLIVDFNNVHFIDSTGVGTVMALIFLSADHQFKLEFVGMNDMTDQIFEMVGVYQVLESVQRGWGNVL</sequence>
<dbReference type="Pfam" id="PF01740">
    <property type="entry name" value="STAS"/>
    <property type="match status" value="1"/>
</dbReference>